<feature type="compositionally biased region" description="Low complexity" evidence="1">
    <location>
        <begin position="252"/>
        <end position="273"/>
    </location>
</feature>
<dbReference type="Proteomes" id="UP000694287">
    <property type="component" value="Unassembled WGS sequence"/>
</dbReference>
<accession>A0ABS6USU5</accession>
<dbReference type="EMBL" id="JADQDK010000001">
    <property type="protein sequence ID" value="MBW0135320.1"/>
    <property type="molecule type" value="Genomic_DNA"/>
</dbReference>
<evidence type="ECO:0000313" key="3">
    <source>
        <dbReference type="EMBL" id="MBW0135320.1"/>
    </source>
</evidence>
<feature type="region of interest" description="Disordered" evidence="1">
    <location>
        <begin position="247"/>
        <end position="273"/>
    </location>
</feature>
<dbReference type="Pfam" id="PF05423">
    <property type="entry name" value="Mycobact_memb"/>
    <property type="match status" value="1"/>
</dbReference>
<keyword evidence="4" id="KW-1185">Reference proteome</keyword>
<comment type="caution">
    <text evidence="3">The sequence shown here is derived from an EMBL/GenBank/DDBJ whole genome shotgun (WGS) entry which is preliminary data.</text>
</comment>
<gene>
    <name evidence="3" type="ORF">I4I81_13785</name>
</gene>
<feature type="compositionally biased region" description="Basic and acidic residues" evidence="1">
    <location>
        <begin position="68"/>
        <end position="95"/>
    </location>
</feature>
<feature type="compositionally biased region" description="Basic and acidic residues" evidence="1">
    <location>
        <begin position="117"/>
        <end position="140"/>
    </location>
</feature>
<dbReference type="InterPro" id="IPR008693">
    <property type="entry name" value="MmpS"/>
</dbReference>
<organism evidence="3 4">
    <name type="scientific">Pseudonocardia abyssalis</name>
    <dbReference type="NCBI Taxonomy" id="2792008"/>
    <lineage>
        <taxon>Bacteria</taxon>
        <taxon>Bacillati</taxon>
        <taxon>Actinomycetota</taxon>
        <taxon>Actinomycetes</taxon>
        <taxon>Pseudonocardiales</taxon>
        <taxon>Pseudonocardiaceae</taxon>
        <taxon>Pseudonocardia</taxon>
    </lineage>
</organism>
<name>A0ABS6USU5_9PSEU</name>
<evidence type="ECO:0008006" key="5">
    <source>
        <dbReference type="Google" id="ProtNLM"/>
    </source>
</evidence>
<dbReference type="RefSeq" id="WP_218605905.1">
    <property type="nucleotide sequence ID" value="NZ_JADQDJ010000454.1"/>
</dbReference>
<sequence>MGGQPGDGRPDPGPRRGHRRAPEPSGPAAAPPGPPPGDRRRAAAAPPDGGGGLPGGRRRVADAPARPDPGRSARVDRPGVDRPGVDRPGVDDRYPPADADGPAPRRSRTAGIDLGDTPDRPGGRRRPDAPRRDPGRREPGHPAAGVGTADDDDRPSGPARGLVDGGRPVRDTARGSARADAPVAGRPTRGRRGPTRRDDVPTAARRRRWLWVVAAAVVVAVPVGLVVLDGPDDGSGASQAAGTVEIGRSADSDGSAPAPAGDPAATDAPAGPTATEVTFEVTGSGPVGAITYSRGAVVANVSGVELPWEKTVPAAAETVEYSISAAGATGEVSCRIVVDGVVLAEETDSEYSAVYCSARR</sequence>
<proteinExistence type="predicted"/>
<keyword evidence="2" id="KW-1133">Transmembrane helix</keyword>
<keyword evidence="2" id="KW-0472">Membrane</keyword>
<evidence type="ECO:0000256" key="1">
    <source>
        <dbReference type="SAM" id="MobiDB-lite"/>
    </source>
</evidence>
<protein>
    <recommendedName>
        <fullName evidence="5">MmpS family membrane protein</fullName>
    </recommendedName>
</protein>
<feature type="transmembrane region" description="Helical" evidence="2">
    <location>
        <begin position="209"/>
        <end position="228"/>
    </location>
</feature>
<reference evidence="3 4" key="1">
    <citation type="submission" date="2020-11" db="EMBL/GenBank/DDBJ databases">
        <title>Pseudonocardia abyssalis sp. nov. and Pseudonocardia oceani sp. nov., description and phylogenomic analysis of two novel actinomycetes isolated from the deep Southern Ocean.</title>
        <authorList>
            <person name="Parra J."/>
        </authorList>
    </citation>
    <scope>NUCLEOTIDE SEQUENCE [LARGE SCALE GENOMIC DNA]</scope>
    <source>
        <strain evidence="3 4">KRD-168</strain>
    </source>
</reference>
<evidence type="ECO:0000313" key="4">
    <source>
        <dbReference type="Proteomes" id="UP000694287"/>
    </source>
</evidence>
<evidence type="ECO:0000256" key="2">
    <source>
        <dbReference type="SAM" id="Phobius"/>
    </source>
</evidence>
<feature type="region of interest" description="Disordered" evidence="1">
    <location>
        <begin position="1"/>
        <end position="202"/>
    </location>
</feature>
<keyword evidence="2" id="KW-0812">Transmembrane</keyword>